<feature type="domain" description="Tail specific protease" evidence="1">
    <location>
        <begin position="248"/>
        <end position="440"/>
    </location>
</feature>
<sequence length="475" mass="54567">MKTIYLFISIVSCLYPLQMVYSQPILIDSVQISTLPKINNTEDKVFGLSKIWSEIKYNFVNIDKVNFDIDSLYQSTLTRILLTRNDIEYYDELELFLAKFNDGHTGIVDRSYKKSDYINDISGTIREIEGKYYFTVLKKNAGIDSMLLGAELIEIKGLPVSKYIERYCLPKACASTEHERRRIALARLHEGPIGHFLEGKAKTGKGDILNFKLQYNWETLSTAEDDYWSVPWGIYPPKKRISVQWCQNIARLTIKDFREDMIAMLDSVMFDLSNRNPEGLILDLRYNRGGVTDVAWRLQMHIDPSDTIRSFGYETRINDGYARSQGNYREEYELFYLGKAYKKQNPEIIVRDIHINAVECPIVCLIGPLSSSACEDFLVNIYDLPDRPIFIGEETEGSSGAPLLVDLPDGGVVRICTLRELFPYSNKLFVNKGIVPDIVIHRTLSSERQNKDLALEKAIEILKKVHNDSLHIEHN</sequence>
<dbReference type="RefSeq" id="WP_034282835.1">
    <property type="nucleotide sequence ID" value="NZ_CAPH01000009.1"/>
</dbReference>
<dbReference type="InterPro" id="IPR029045">
    <property type="entry name" value="ClpP/crotonase-like_dom_sf"/>
</dbReference>
<accession>A0ABY5UYI8</accession>
<dbReference type="PANTHER" id="PTHR32060">
    <property type="entry name" value="TAIL-SPECIFIC PROTEASE"/>
    <property type="match status" value="1"/>
</dbReference>
<dbReference type="InterPro" id="IPR005151">
    <property type="entry name" value="Tail-specific_protease"/>
</dbReference>
<evidence type="ECO:0000313" key="2">
    <source>
        <dbReference type="EMBL" id="UWN57027.1"/>
    </source>
</evidence>
<dbReference type="Pfam" id="PF03572">
    <property type="entry name" value="Peptidase_S41"/>
    <property type="match status" value="1"/>
</dbReference>
<evidence type="ECO:0000313" key="3">
    <source>
        <dbReference type="Proteomes" id="UP001059295"/>
    </source>
</evidence>
<dbReference type="Gene3D" id="3.30.750.44">
    <property type="match status" value="1"/>
</dbReference>
<proteinExistence type="predicted"/>
<evidence type="ECO:0000259" key="1">
    <source>
        <dbReference type="Pfam" id="PF03572"/>
    </source>
</evidence>
<dbReference type="GeneID" id="82892127"/>
<gene>
    <name evidence="2" type="ORF">NQ491_10295</name>
</gene>
<dbReference type="Proteomes" id="UP001059295">
    <property type="component" value="Chromosome"/>
</dbReference>
<keyword evidence="3" id="KW-1185">Reference proteome</keyword>
<reference evidence="2" key="1">
    <citation type="journal article" date="2022" name="Cell">
        <title>Design, construction, and in vivo augmentation of a complex gut microbiome.</title>
        <authorList>
            <person name="Cheng A.G."/>
            <person name="Ho P.Y."/>
            <person name="Aranda-Diaz A."/>
            <person name="Jain S."/>
            <person name="Yu F.B."/>
            <person name="Meng X."/>
            <person name="Wang M."/>
            <person name="Iakiviak M."/>
            <person name="Nagashima K."/>
            <person name="Zhao A."/>
            <person name="Murugkar P."/>
            <person name="Patil A."/>
            <person name="Atabakhsh K."/>
            <person name="Weakley A."/>
            <person name="Yan J."/>
            <person name="Brumbaugh A.R."/>
            <person name="Higginbottom S."/>
            <person name="Dimas A."/>
            <person name="Shiver A.L."/>
            <person name="Deutschbauer A."/>
            <person name="Neff N."/>
            <person name="Sonnenburg J.L."/>
            <person name="Huang K.C."/>
            <person name="Fischbach M.A."/>
        </authorList>
    </citation>
    <scope>NUCLEOTIDE SEQUENCE</scope>
    <source>
        <strain evidence="2">AP11</strain>
    </source>
</reference>
<protein>
    <submittedName>
        <fullName evidence="2">S41 family peptidase</fullName>
    </submittedName>
</protein>
<organism evidence="2 3">
    <name type="scientific">Alistipes ihumii AP11</name>
    <dbReference type="NCBI Taxonomy" id="1211813"/>
    <lineage>
        <taxon>Bacteria</taxon>
        <taxon>Pseudomonadati</taxon>
        <taxon>Bacteroidota</taxon>
        <taxon>Bacteroidia</taxon>
        <taxon>Bacteroidales</taxon>
        <taxon>Rikenellaceae</taxon>
        <taxon>Alistipes</taxon>
    </lineage>
</organism>
<name>A0ABY5UYI8_9BACT</name>
<dbReference type="Gene3D" id="3.90.226.10">
    <property type="entry name" value="2-enoyl-CoA Hydratase, Chain A, domain 1"/>
    <property type="match status" value="1"/>
</dbReference>
<dbReference type="EMBL" id="CP102294">
    <property type="protein sequence ID" value="UWN57027.1"/>
    <property type="molecule type" value="Genomic_DNA"/>
</dbReference>
<dbReference type="SUPFAM" id="SSF52096">
    <property type="entry name" value="ClpP/crotonase"/>
    <property type="match status" value="1"/>
</dbReference>
<dbReference type="PANTHER" id="PTHR32060:SF22">
    <property type="entry name" value="CARBOXYL-TERMINAL-PROCESSING PEPTIDASE 3, CHLOROPLASTIC"/>
    <property type="match status" value="1"/>
</dbReference>